<name>A5YSP3_9EURY</name>
<feature type="domain" description="LarA-like N-terminal" evidence="1">
    <location>
        <begin position="75"/>
        <end position="173"/>
    </location>
</feature>
<dbReference type="Gene3D" id="3.40.50.11440">
    <property type="match status" value="1"/>
</dbReference>
<dbReference type="InterPro" id="IPR018657">
    <property type="entry name" value="LarA-like_N"/>
</dbReference>
<organism evidence="2">
    <name type="scientific">uncultured haloarchaeon</name>
    <dbReference type="NCBI Taxonomy" id="160804"/>
    <lineage>
        <taxon>Archaea</taxon>
        <taxon>Methanobacteriati</taxon>
        <taxon>Methanobacteriota</taxon>
        <taxon>Stenosarchaea group</taxon>
        <taxon>Halobacteria</taxon>
        <taxon>Halobacteriales</taxon>
        <taxon>Halobacteriaceae</taxon>
        <taxon>environmental samples</taxon>
    </lineage>
</organism>
<sequence>MRLKIHGCTQHMQIPNHKIETEKTLSSLPAFHIASRYQGRPAISDIPNKITNAVDRLPLTRLDSGASIAIGVGSRGIQSLETIVRTVSTTLSERGFDPVIIPAMGSHGGATVDGQRKKLADLGVTQESVGCAIDARTETRCIGETSSGHSVHIATAAVDADGIVVINRIKLHTNFTGTVENGLSKMVSVGLKKRGAEAFHTAALQQGYVTTIEQFVGVIQAESKVDLLGGIGVVENRQHEPAVIEAIPGKALPEAENSLVETAYDELPTLPASDLDLLVITEIGKDISGTGMDTNVVGRYGVLNADDPPDPNVDRIVVLGLSEETKGNAHGIRLADLTTRDVL</sequence>
<evidence type="ECO:0000259" key="1">
    <source>
        <dbReference type="Pfam" id="PF09861"/>
    </source>
</evidence>
<proteinExistence type="predicted"/>
<dbReference type="Pfam" id="PF09861">
    <property type="entry name" value="Lar_N"/>
    <property type="match status" value="1"/>
</dbReference>
<dbReference type="GO" id="GO:0050043">
    <property type="term" value="F:lactate racemase activity"/>
    <property type="evidence" value="ECO:0007669"/>
    <property type="project" value="InterPro"/>
</dbReference>
<evidence type="ECO:0000313" key="2">
    <source>
        <dbReference type="EMBL" id="ABQ76000.1"/>
    </source>
</evidence>
<dbReference type="AlphaFoldDB" id="A5YSP3"/>
<accession>A5YSP3</accession>
<protein>
    <recommendedName>
        <fullName evidence="1">LarA-like N-terminal domain-containing protein</fullName>
    </recommendedName>
</protein>
<reference evidence="2" key="1">
    <citation type="journal article" date="2007" name="ISME J.">
        <title>Genomic plasticity in prokaryotes: the case of the square haloarchaeon.</title>
        <authorList>
            <person name="Cuadros-Orellana S."/>
            <person name="Martin-Cuadrado A.B."/>
            <person name="Legault B."/>
            <person name="D'Auria G."/>
            <person name="Zhaxybayeva O."/>
            <person name="Papke R.T."/>
            <person name="Rodriguez-Valera F."/>
        </authorList>
    </citation>
    <scope>NUCLEOTIDE SEQUENCE</scope>
</reference>
<dbReference type="EMBL" id="EF583995">
    <property type="protein sequence ID" value="ABQ76000.1"/>
    <property type="molecule type" value="Genomic_DNA"/>
</dbReference>